<dbReference type="EMBL" id="BBMR01000005">
    <property type="protein sequence ID" value="GAL20005.1"/>
    <property type="molecule type" value="Genomic_DNA"/>
</dbReference>
<comment type="caution">
    <text evidence="1">The sequence shown here is derived from an EMBL/GenBank/DDBJ whole genome shotgun (WGS) entry which is preliminary data.</text>
</comment>
<protein>
    <submittedName>
        <fullName evidence="1">Uncharacterized protein</fullName>
    </submittedName>
</protein>
<reference evidence="1 2" key="1">
    <citation type="submission" date="2014-09" db="EMBL/GenBank/DDBJ databases">
        <title>Vibrio maritimus JCM 19235. (C45) whole genome shotgun sequence.</title>
        <authorList>
            <person name="Sawabe T."/>
            <person name="Meirelles P."/>
            <person name="Nakanishi M."/>
            <person name="Sayaka M."/>
            <person name="Hattori M."/>
            <person name="Ohkuma M."/>
        </authorList>
    </citation>
    <scope>NUCLEOTIDE SEQUENCE [LARGE SCALE GENOMIC DNA]</scope>
    <source>
        <strain evidence="2">JCM19235</strain>
    </source>
</reference>
<dbReference type="Proteomes" id="UP000029228">
    <property type="component" value="Unassembled WGS sequence"/>
</dbReference>
<organism evidence="1 2">
    <name type="scientific">Vibrio maritimus</name>
    <dbReference type="NCBI Taxonomy" id="990268"/>
    <lineage>
        <taxon>Bacteria</taxon>
        <taxon>Pseudomonadati</taxon>
        <taxon>Pseudomonadota</taxon>
        <taxon>Gammaproteobacteria</taxon>
        <taxon>Vibrionales</taxon>
        <taxon>Vibrionaceae</taxon>
        <taxon>Vibrio</taxon>
    </lineage>
</organism>
<dbReference type="AlphaFoldDB" id="A0A090RX57"/>
<evidence type="ECO:0000313" key="2">
    <source>
        <dbReference type="Proteomes" id="UP000029228"/>
    </source>
</evidence>
<gene>
    <name evidence="1" type="ORF">JCM19235_4205</name>
</gene>
<proteinExistence type="predicted"/>
<keyword evidence="2" id="KW-1185">Reference proteome</keyword>
<evidence type="ECO:0000313" key="1">
    <source>
        <dbReference type="EMBL" id="GAL20005.1"/>
    </source>
</evidence>
<accession>A0A090RX57</accession>
<dbReference type="OrthoDB" id="5876567at2"/>
<sequence length="88" mass="9962">MESCTLALWMRTNEHEFVLGWGPIQSLQESKTCWESIRETSGDSSYSLTLRKPCGAVDSKNIDMLAASALIESWGAIKEEEQDLDLHW</sequence>
<name>A0A090RX57_9VIBR</name>
<reference evidence="1 2" key="2">
    <citation type="submission" date="2014-09" db="EMBL/GenBank/DDBJ databases">
        <authorList>
            <consortium name="NBRP consortium"/>
            <person name="Sawabe T."/>
            <person name="Meirelles P."/>
            <person name="Nakanishi M."/>
            <person name="Sayaka M."/>
            <person name="Hattori M."/>
            <person name="Ohkuma M."/>
        </authorList>
    </citation>
    <scope>NUCLEOTIDE SEQUENCE [LARGE SCALE GENOMIC DNA]</scope>
    <source>
        <strain evidence="2">JCM19235</strain>
    </source>
</reference>